<dbReference type="Proteomes" id="UP000053257">
    <property type="component" value="Unassembled WGS sequence"/>
</dbReference>
<evidence type="ECO:0000313" key="2">
    <source>
        <dbReference type="EMBL" id="KIP02045.1"/>
    </source>
</evidence>
<dbReference type="GO" id="GO:0004672">
    <property type="term" value="F:protein kinase activity"/>
    <property type="evidence" value="ECO:0007669"/>
    <property type="project" value="InterPro"/>
</dbReference>
<gene>
    <name evidence="2" type="ORF">PHLGIDRAFT_79694</name>
</gene>
<feature type="domain" description="Protein kinase" evidence="1">
    <location>
        <begin position="1"/>
        <end position="133"/>
    </location>
</feature>
<keyword evidence="3" id="KW-1185">Reference proteome</keyword>
<protein>
    <recommendedName>
        <fullName evidence="1">Protein kinase domain-containing protein</fullName>
    </recommendedName>
</protein>
<sequence length="133" mass="14896">MANAEDCKRPQNQKPVVGSVKAPKALGDKLLQHPAKIHYRLVYKEVGKTIDELRSMHDVFRCLGDIVKGLYHLHASGYVHRDISVGNILIVNGKGKLGDVEYAKAENDDSSHDIRTGTAFFMSTEVHHHAYLY</sequence>
<dbReference type="HOGENOM" id="CLU_1911698_0_0_1"/>
<name>A0A0C3S2V9_PHLG1</name>
<feature type="non-terminal residue" evidence="2">
    <location>
        <position position="133"/>
    </location>
</feature>
<organism evidence="2 3">
    <name type="scientific">Phlebiopsis gigantea (strain 11061_1 CR5-6)</name>
    <name type="common">White-rot fungus</name>
    <name type="synonym">Peniophora gigantea</name>
    <dbReference type="NCBI Taxonomy" id="745531"/>
    <lineage>
        <taxon>Eukaryota</taxon>
        <taxon>Fungi</taxon>
        <taxon>Dikarya</taxon>
        <taxon>Basidiomycota</taxon>
        <taxon>Agaricomycotina</taxon>
        <taxon>Agaricomycetes</taxon>
        <taxon>Polyporales</taxon>
        <taxon>Phanerochaetaceae</taxon>
        <taxon>Phlebiopsis</taxon>
    </lineage>
</organism>
<dbReference type="PROSITE" id="PS00109">
    <property type="entry name" value="PROTEIN_KINASE_TYR"/>
    <property type="match status" value="1"/>
</dbReference>
<dbReference type="InterPro" id="IPR040976">
    <property type="entry name" value="Pkinase_fungal"/>
</dbReference>
<dbReference type="OrthoDB" id="2803898at2759"/>
<dbReference type="InterPro" id="IPR011009">
    <property type="entry name" value="Kinase-like_dom_sf"/>
</dbReference>
<evidence type="ECO:0000259" key="1">
    <source>
        <dbReference type="PROSITE" id="PS50011"/>
    </source>
</evidence>
<accession>A0A0C3S2V9</accession>
<proteinExistence type="predicted"/>
<dbReference type="PANTHER" id="PTHR38248">
    <property type="entry name" value="FUNK1 6"/>
    <property type="match status" value="1"/>
</dbReference>
<dbReference type="EMBL" id="KN840709">
    <property type="protein sequence ID" value="KIP02045.1"/>
    <property type="molecule type" value="Genomic_DNA"/>
</dbReference>
<reference evidence="2 3" key="1">
    <citation type="journal article" date="2014" name="PLoS Genet.">
        <title>Analysis of the Phlebiopsis gigantea genome, transcriptome and secretome provides insight into its pioneer colonization strategies of wood.</title>
        <authorList>
            <person name="Hori C."/>
            <person name="Ishida T."/>
            <person name="Igarashi K."/>
            <person name="Samejima M."/>
            <person name="Suzuki H."/>
            <person name="Master E."/>
            <person name="Ferreira P."/>
            <person name="Ruiz-Duenas F.J."/>
            <person name="Held B."/>
            <person name="Canessa P."/>
            <person name="Larrondo L.F."/>
            <person name="Schmoll M."/>
            <person name="Druzhinina I.S."/>
            <person name="Kubicek C.P."/>
            <person name="Gaskell J.A."/>
            <person name="Kersten P."/>
            <person name="St John F."/>
            <person name="Glasner J."/>
            <person name="Sabat G."/>
            <person name="Splinter BonDurant S."/>
            <person name="Syed K."/>
            <person name="Yadav J."/>
            <person name="Mgbeahuruike A.C."/>
            <person name="Kovalchuk A."/>
            <person name="Asiegbu F.O."/>
            <person name="Lackner G."/>
            <person name="Hoffmeister D."/>
            <person name="Rencoret J."/>
            <person name="Gutierrez A."/>
            <person name="Sun H."/>
            <person name="Lindquist E."/>
            <person name="Barry K."/>
            <person name="Riley R."/>
            <person name="Grigoriev I.V."/>
            <person name="Henrissat B."/>
            <person name="Kues U."/>
            <person name="Berka R.M."/>
            <person name="Martinez A.T."/>
            <person name="Covert S.F."/>
            <person name="Blanchette R.A."/>
            <person name="Cullen D."/>
        </authorList>
    </citation>
    <scope>NUCLEOTIDE SEQUENCE [LARGE SCALE GENOMIC DNA]</scope>
    <source>
        <strain evidence="2 3">11061_1 CR5-6</strain>
    </source>
</reference>
<dbReference type="Pfam" id="PF17667">
    <property type="entry name" value="Pkinase_fungal"/>
    <property type="match status" value="1"/>
</dbReference>
<dbReference type="PROSITE" id="PS50011">
    <property type="entry name" value="PROTEIN_KINASE_DOM"/>
    <property type="match status" value="1"/>
</dbReference>
<dbReference type="InterPro" id="IPR000719">
    <property type="entry name" value="Prot_kinase_dom"/>
</dbReference>
<dbReference type="InterPro" id="IPR008266">
    <property type="entry name" value="Tyr_kinase_AS"/>
</dbReference>
<dbReference type="GO" id="GO:0005524">
    <property type="term" value="F:ATP binding"/>
    <property type="evidence" value="ECO:0007669"/>
    <property type="project" value="InterPro"/>
</dbReference>
<dbReference type="Gene3D" id="1.10.510.10">
    <property type="entry name" value="Transferase(Phosphotransferase) domain 1"/>
    <property type="match status" value="1"/>
</dbReference>
<dbReference type="SUPFAM" id="SSF56112">
    <property type="entry name" value="Protein kinase-like (PK-like)"/>
    <property type="match status" value="1"/>
</dbReference>
<dbReference type="PANTHER" id="PTHR38248:SF2">
    <property type="entry name" value="FUNK1 11"/>
    <property type="match status" value="1"/>
</dbReference>
<dbReference type="AlphaFoldDB" id="A0A0C3S2V9"/>
<evidence type="ECO:0000313" key="3">
    <source>
        <dbReference type="Proteomes" id="UP000053257"/>
    </source>
</evidence>